<comment type="caution">
    <text evidence="1">The sequence shown here is derived from an EMBL/GenBank/DDBJ whole genome shotgun (WGS) entry which is preliminary data.</text>
</comment>
<dbReference type="EMBL" id="JAJAQI010000032">
    <property type="protein sequence ID" value="MCB4823810.1"/>
    <property type="molecule type" value="Genomic_DNA"/>
</dbReference>
<evidence type="ECO:0000313" key="1">
    <source>
        <dbReference type="EMBL" id="MCB4823810.1"/>
    </source>
</evidence>
<accession>A0A9X1LC39</accession>
<sequence length="183" mass="19956">MRIAVLGWGSLIWNPGTLKTSEAFTPTGPRLPVEFCRISNDGRLTLVLTEDFGTRSVTYSAVSAFGDLASAVADLRMREVTTRANIGIVDLRGDGGNAAKQRHASFVDQISEWAVEHHYGAVIWTALESNFAERSARGEAFSTAAAVRYLEELNADQRADALRYIRNAPSEVQTPVLLIATES</sequence>
<gene>
    <name evidence="1" type="ORF">LHA35_18935</name>
</gene>
<proteinExistence type="predicted"/>
<dbReference type="RefSeq" id="WP_226610969.1">
    <property type="nucleotide sequence ID" value="NZ_JAJAQI010000032.1"/>
</dbReference>
<protein>
    <submittedName>
        <fullName evidence="1">Uncharacterized protein</fullName>
    </submittedName>
</protein>
<name>A0A9X1LC39_9PROT</name>
<dbReference type="AlphaFoldDB" id="A0A9X1LC39"/>
<dbReference type="Proteomes" id="UP001139311">
    <property type="component" value="Unassembled WGS sequence"/>
</dbReference>
<keyword evidence="2" id="KW-1185">Reference proteome</keyword>
<reference evidence="1" key="1">
    <citation type="submission" date="2021-10" db="EMBL/GenBank/DDBJ databases">
        <title>Roseicella aerolatum sp. nov., isolated from aerosols of e-waste dismantling site.</title>
        <authorList>
            <person name="Qin T."/>
        </authorList>
    </citation>
    <scope>NUCLEOTIDE SEQUENCE</scope>
    <source>
        <strain evidence="1">GB24</strain>
    </source>
</reference>
<organism evidence="1 2">
    <name type="scientific">Roseicella aerolata</name>
    <dbReference type="NCBI Taxonomy" id="2883479"/>
    <lineage>
        <taxon>Bacteria</taxon>
        <taxon>Pseudomonadati</taxon>
        <taxon>Pseudomonadota</taxon>
        <taxon>Alphaproteobacteria</taxon>
        <taxon>Acetobacterales</taxon>
        <taxon>Roseomonadaceae</taxon>
        <taxon>Roseicella</taxon>
    </lineage>
</organism>
<evidence type="ECO:0000313" key="2">
    <source>
        <dbReference type="Proteomes" id="UP001139311"/>
    </source>
</evidence>